<dbReference type="Pfam" id="PF17667">
    <property type="entry name" value="Pkinase_fungal"/>
    <property type="match status" value="2"/>
</dbReference>
<dbReference type="InterPro" id="IPR040976">
    <property type="entry name" value="Pkinase_fungal"/>
</dbReference>
<dbReference type="SUPFAM" id="SSF56112">
    <property type="entry name" value="Protein kinase-like (PK-like)"/>
    <property type="match status" value="1"/>
</dbReference>
<keyword evidence="4" id="KW-1185">Reference proteome</keyword>
<feature type="compositionally biased region" description="Low complexity" evidence="1">
    <location>
        <begin position="1"/>
        <end position="22"/>
    </location>
</feature>
<evidence type="ECO:0000259" key="2">
    <source>
        <dbReference type="PROSITE" id="PS50011"/>
    </source>
</evidence>
<dbReference type="GeneID" id="66069300"/>
<dbReference type="InterPro" id="IPR011009">
    <property type="entry name" value="Kinase-like_dom_sf"/>
</dbReference>
<feature type="domain" description="Protein kinase" evidence="2">
    <location>
        <begin position="440"/>
        <end position="732"/>
    </location>
</feature>
<evidence type="ECO:0000313" key="3">
    <source>
        <dbReference type="EMBL" id="KAG7098262.1"/>
    </source>
</evidence>
<dbReference type="AlphaFoldDB" id="A0A9P8AE51"/>
<dbReference type="GO" id="GO:0005524">
    <property type="term" value="F:ATP binding"/>
    <property type="evidence" value="ECO:0007669"/>
    <property type="project" value="InterPro"/>
</dbReference>
<evidence type="ECO:0000256" key="1">
    <source>
        <dbReference type="SAM" id="MobiDB-lite"/>
    </source>
</evidence>
<protein>
    <recommendedName>
        <fullName evidence="2">Protein kinase domain-containing protein</fullName>
    </recommendedName>
</protein>
<dbReference type="Proteomes" id="UP001049176">
    <property type="component" value="Chromosome 1"/>
</dbReference>
<name>A0A9P8AE51_9AGAR</name>
<gene>
    <name evidence="3" type="ORF">E1B28_000224</name>
</gene>
<feature type="region of interest" description="Disordered" evidence="1">
    <location>
        <begin position="293"/>
        <end position="319"/>
    </location>
</feature>
<comment type="caution">
    <text evidence="3">The sequence shown here is derived from an EMBL/GenBank/DDBJ whole genome shotgun (WGS) entry which is preliminary data.</text>
</comment>
<sequence length="767" mass="85745">MMGPATPTRSISISGSGSVDGPPVTPPCVADFDNVPGPHSPPPRRTTPEQDDGSSAAAISSTLYGFGTADHDAEKEKNATRSKMAPFSKHDMAEESRHRLTVEEFLSNVFHDPGDEGDKSRLMAIAESEPFIAKLEAYCKKVDDELARYPLYVDLVNTAISAMETQGLTQNELGFMACVNHPVPVRGSRSKHIPDADGVLSKALRLRMVEGKRKTKEMREMLSMTSTYASSAPLIPFMWADLITFIEFKLVSKELTGPAAEKKGPSPSPRNKNSTQRISSTSSAISSYVSSANASTSSGKHQRSSVEDDDSQPNKKQKVEDPVIQCADYAMNMFNRGGIRLHVIGTLITDDKIELFLYTRSGTASASFSFINQPILFLRVLLACSRMSLSQWGFFKTLIPCTLSKTLPPLQKALKPDRKMFSGQKFEVDGTSFEVGDVEMFPRGLIGQGTWGLLVKAISGKLVDENSVSPGEELFMKLSCIASTRYKECDYIKDATKLACGEHAWVLNHLPNVLASGEFPLEISFEELFGDKLERRDLRYEIMEKLYPITELKGKPFAKAFRDIIRCHQWLVNFPKIMHRDVSLNNVMYRKKDGREYGVLNDYDLACHVSRSGEPTSSQRTGTKPFIALELLDGAPLNINQPHYVRFDLESFLYVLAWIVCRFEDGNEIQDAPFDEWMQGTWEQVYNVKTAWLQKPTCSLTKSYKELFGVLLELKAHTQKGHHLLTYHHMALVGSHLGWPTHALDLATLDKNITYSRFISAFDRILD</sequence>
<dbReference type="KEGG" id="more:E1B28_000224"/>
<dbReference type="PANTHER" id="PTHR38248">
    <property type="entry name" value="FUNK1 6"/>
    <property type="match status" value="1"/>
</dbReference>
<feature type="region of interest" description="Disordered" evidence="1">
    <location>
        <begin position="257"/>
        <end position="279"/>
    </location>
</feature>
<dbReference type="PANTHER" id="PTHR38248:SF2">
    <property type="entry name" value="FUNK1 11"/>
    <property type="match status" value="1"/>
</dbReference>
<dbReference type="OrthoDB" id="5569250at2759"/>
<feature type="region of interest" description="Disordered" evidence="1">
    <location>
        <begin position="1"/>
        <end position="55"/>
    </location>
</feature>
<organism evidence="3 4">
    <name type="scientific">Marasmius oreades</name>
    <name type="common">fairy-ring Marasmius</name>
    <dbReference type="NCBI Taxonomy" id="181124"/>
    <lineage>
        <taxon>Eukaryota</taxon>
        <taxon>Fungi</taxon>
        <taxon>Dikarya</taxon>
        <taxon>Basidiomycota</taxon>
        <taxon>Agaricomycotina</taxon>
        <taxon>Agaricomycetes</taxon>
        <taxon>Agaricomycetidae</taxon>
        <taxon>Agaricales</taxon>
        <taxon>Marasmiineae</taxon>
        <taxon>Marasmiaceae</taxon>
        <taxon>Marasmius</taxon>
    </lineage>
</organism>
<proteinExistence type="predicted"/>
<dbReference type="PROSITE" id="PS50011">
    <property type="entry name" value="PROTEIN_KINASE_DOM"/>
    <property type="match status" value="1"/>
</dbReference>
<dbReference type="Gene3D" id="1.10.510.10">
    <property type="entry name" value="Transferase(Phosphotransferase) domain 1"/>
    <property type="match status" value="1"/>
</dbReference>
<accession>A0A9P8AE51</accession>
<evidence type="ECO:0000313" key="4">
    <source>
        <dbReference type="Proteomes" id="UP001049176"/>
    </source>
</evidence>
<dbReference type="InterPro" id="IPR000719">
    <property type="entry name" value="Prot_kinase_dom"/>
</dbReference>
<dbReference type="GO" id="GO:0004672">
    <property type="term" value="F:protein kinase activity"/>
    <property type="evidence" value="ECO:0007669"/>
    <property type="project" value="InterPro"/>
</dbReference>
<dbReference type="RefSeq" id="XP_043014732.1">
    <property type="nucleotide sequence ID" value="XM_043146032.1"/>
</dbReference>
<reference evidence="3" key="1">
    <citation type="journal article" date="2021" name="Genome Biol. Evol.">
        <title>The assembled and annotated genome of the fairy-ring fungus Marasmius oreades.</title>
        <authorList>
            <person name="Hiltunen M."/>
            <person name="Ament-Velasquez S.L."/>
            <person name="Johannesson H."/>
        </authorList>
    </citation>
    <scope>NUCLEOTIDE SEQUENCE</scope>
    <source>
        <strain evidence="3">03SP1</strain>
    </source>
</reference>
<dbReference type="EMBL" id="CM032181">
    <property type="protein sequence ID" value="KAG7098262.1"/>
    <property type="molecule type" value="Genomic_DNA"/>
</dbReference>